<dbReference type="GO" id="GO:0046982">
    <property type="term" value="F:protein heterodimerization activity"/>
    <property type="evidence" value="ECO:0007669"/>
    <property type="project" value="InterPro"/>
</dbReference>
<dbReference type="EMBL" id="OU898278">
    <property type="protein sequence ID" value="CAG9831963.1"/>
    <property type="molecule type" value="Genomic_DNA"/>
</dbReference>
<feature type="domain" description="Ras-GEF" evidence="5">
    <location>
        <begin position="780"/>
        <end position="1016"/>
    </location>
</feature>
<dbReference type="PROSITE" id="PS50010">
    <property type="entry name" value="DH_2"/>
    <property type="match status" value="1"/>
</dbReference>
<dbReference type="InterPro" id="IPR023578">
    <property type="entry name" value="Ras_GEF_dom_sf"/>
</dbReference>
<gene>
    <name evidence="8" type="ORF">DIABBA_LOCUS5504</name>
</gene>
<dbReference type="InterPro" id="IPR035899">
    <property type="entry name" value="DBL_dom_sf"/>
</dbReference>
<evidence type="ECO:0000259" key="5">
    <source>
        <dbReference type="PROSITE" id="PS50009"/>
    </source>
</evidence>
<dbReference type="SMART" id="SM00325">
    <property type="entry name" value="RhoGEF"/>
    <property type="match status" value="1"/>
</dbReference>
<dbReference type="Gene3D" id="1.10.840.10">
    <property type="entry name" value="Ras guanine-nucleotide exchange factors catalytic domain"/>
    <property type="match status" value="1"/>
</dbReference>
<sequence length="1357" mass="154065">MNTGVTGENIYDFNSEENAAKWKGLLTAALKKVLEQVHPSLGAREEALEYVESLCLRLLGMLCAKPSPHTVQDVEDRVTSTFPTPIDKWALKEAQEALERGKKKSVLQLPVDKIHSLLQKELLLYKVDSTVSLFLVAVLEYISADILKLVGNYAKNIKHVEITYQDVQISMKVDKALMDMFYQDEGGGSSNLNETPVMLSTAPRTSLTYEETVRELIASEKAYLKELHMLIKVFREEIIKLNPGPQDIEKIFSNIMDIYELTYTLSGSLEDVREMAQEKMPYIGSCFEELAEAAEFDVYIKYARDVTSPSCRETLNTLLTRPEVQSSLNTAGQGMPLALRYYLPALLMGPIWHCFSYLDYITILKGLTPSTEDRETLAQVEGLLKPLQITLGSCVPTQTLPRSSAPLPQARARRQAALIKIHELEKIVENWDSKDLGQCCNEFVKEDTLIKVGNNKRLTDRRVFLFDGLMILCKPNSRRQSSVHHPSHPECKLKERFFIRKVEIIDHQDTEELKHAFEISPRQTPSVILCAKSMEDKNSWMADLVMLNNRSMLERVLDSILSDIERKHPLKLPPPELYKFAEPDSKDNIILEQRENGGVPLIKGATIYKLVERLTYHIYADPKFVRTFLTTYRSFCSPTELLDLLIERFQIPDPSLVYEQDCCDTDKMQKSSQREDWKKYRKEYCQPVQFRVLNVLRHWVDHHFYDFERDAALLVKLQNFLDSVHGKSMRKWVDSVIKIVQRKMENDNQRHIKFAFDDPPPPIERHINCPEDEYGILTLHPVELARQLTILEFDLYRTIKPSELVGSVWTKRDKETTSPNLLKMIKHTTDFTRWLEKNIVEAENFEERVAIVNRVIEIMICLNDINNFNGVLAIVSALGSASVYRLHCTFNALTVPNRKALEDSRKSDDRFKKYQEKLRSINPPCVPFLGMYLTNILHIEEGNPDFLPNTQLINFFKRRKVAEITGEIQQYQNQPYCFSVEPSIRHFLETLNPFGEMNDTEISNYLYQKSLEIEPRGSKIPPKFPRKWPHLNLKSPGIKTVKTAKSVPSAVANTISQTLNSTIKSDDSKSEDSSRSDNDFSVFAPVQLGTGQNSPTLSPVSPAASNPIMNWFHHTRSSSVSSIISTTSFRPSRTEPIPPSIPQRYSHNSQSSTGGPNSPGPHSPVSPGPHLPTEPISPRLPPTPPPPPPPLPPRRRRDSPEISSPQQMRQAPDAPILPPRDNSLPRDNSPPPLPPRREPGASPSAHSHSHSHSFPHHFMNPLPNLGGHSTLPRLNPTYTSQLHMRRHATLHPHPQQHPSTHNGTSLPPATQPPSISPRYTVEVNSGQVTPQLPPRPTVRSAGLACGTMFQYPTTTTT</sequence>
<dbReference type="CDD" id="cd22914">
    <property type="entry name" value="HFD_SOS1_rpt1"/>
    <property type="match status" value="1"/>
</dbReference>
<dbReference type="GO" id="GO:0005085">
    <property type="term" value="F:guanyl-nucleotide exchange factor activity"/>
    <property type="evidence" value="ECO:0007669"/>
    <property type="project" value="UniProtKB-KW"/>
</dbReference>
<dbReference type="InterPro" id="IPR008937">
    <property type="entry name" value="Ras-like_GEF"/>
</dbReference>
<dbReference type="Pfam" id="PF22697">
    <property type="entry name" value="SOS1_NGEF_PH"/>
    <property type="match status" value="1"/>
</dbReference>
<dbReference type="SMART" id="SM00233">
    <property type="entry name" value="PH"/>
    <property type="match status" value="1"/>
</dbReference>
<accession>A0A9N9T0X7</accession>
<dbReference type="GO" id="GO:0003677">
    <property type="term" value="F:DNA binding"/>
    <property type="evidence" value="ECO:0007669"/>
    <property type="project" value="InterPro"/>
</dbReference>
<keyword evidence="9" id="KW-1185">Reference proteome</keyword>
<dbReference type="InterPro" id="IPR055251">
    <property type="entry name" value="SOS1_NGEF_PH"/>
</dbReference>
<dbReference type="GO" id="GO:0030527">
    <property type="term" value="F:structural constituent of chromatin"/>
    <property type="evidence" value="ECO:0007669"/>
    <property type="project" value="InterPro"/>
</dbReference>
<dbReference type="GO" id="GO:0000786">
    <property type="term" value="C:nucleosome"/>
    <property type="evidence" value="ECO:0007669"/>
    <property type="project" value="InterPro"/>
</dbReference>
<feature type="domain" description="N-terminal Ras-GEF" evidence="7">
    <location>
        <begin position="598"/>
        <end position="744"/>
    </location>
</feature>
<dbReference type="CDD" id="cd00160">
    <property type="entry name" value="RhoGEF"/>
    <property type="match status" value="1"/>
</dbReference>
<reference evidence="8" key="1">
    <citation type="submission" date="2022-01" db="EMBL/GenBank/DDBJ databases">
        <authorList>
            <person name="King R."/>
        </authorList>
    </citation>
    <scope>NUCLEOTIDE SEQUENCE</scope>
</reference>
<feature type="region of interest" description="Disordered" evidence="3">
    <location>
        <begin position="1121"/>
        <end position="1275"/>
    </location>
</feature>
<name>A0A9N9T0X7_DIABA</name>
<dbReference type="CDD" id="cd06224">
    <property type="entry name" value="REM"/>
    <property type="match status" value="1"/>
</dbReference>
<feature type="region of interest" description="Disordered" evidence="3">
    <location>
        <begin position="1291"/>
        <end position="1319"/>
    </location>
</feature>
<dbReference type="CDD" id="cd00155">
    <property type="entry name" value="RasGEF"/>
    <property type="match status" value="1"/>
</dbReference>
<dbReference type="SMART" id="SM00147">
    <property type="entry name" value="RasGEF"/>
    <property type="match status" value="1"/>
</dbReference>
<proteinExistence type="predicted"/>
<feature type="compositionally biased region" description="Polar residues" evidence="3">
    <location>
        <begin position="1296"/>
        <end position="1308"/>
    </location>
</feature>
<feature type="domain" description="DH" evidence="6">
    <location>
        <begin position="208"/>
        <end position="394"/>
    </location>
</feature>
<evidence type="ECO:0008006" key="10">
    <source>
        <dbReference type="Google" id="ProtNLM"/>
    </source>
</evidence>
<dbReference type="Gene3D" id="1.10.20.10">
    <property type="entry name" value="Histone, subunit A"/>
    <property type="match status" value="1"/>
</dbReference>
<dbReference type="SUPFAM" id="SSF50729">
    <property type="entry name" value="PH domain-like"/>
    <property type="match status" value="1"/>
</dbReference>
<evidence type="ECO:0000259" key="7">
    <source>
        <dbReference type="PROSITE" id="PS50212"/>
    </source>
</evidence>
<dbReference type="SUPFAM" id="SSF47113">
    <property type="entry name" value="Histone-fold"/>
    <property type="match status" value="1"/>
</dbReference>
<dbReference type="Pfam" id="PF00621">
    <property type="entry name" value="RhoGEF"/>
    <property type="match status" value="1"/>
</dbReference>
<dbReference type="InterPro" id="IPR001849">
    <property type="entry name" value="PH_domain"/>
</dbReference>
<dbReference type="PROSITE" id="PS50212">
    <property type="entry name" value="RASGEF_NTER"/>
    <property type="match status" value="1"/>
</dbReference>
<dbReference type="PROSITE" id="PS00720">
    <property type="entry name" value="RASGEF"/>
    <property type="match status" value="1"/>
</dbReference>
<evidence type="ECO:0000313" key="9">
    <source>
        <dbReference type="Proteomes" id="UP001153709"/>
    </source>
</evidence>
<dbReference type="SUPFAM" id="SSF48065">
    <property type="entry name" value="DBL homology domain (DH-domain)"/>
    <property type="match status" value="1"/>
</dbReference>
<dbReference type="FunFam" id="1.10.20.10:FF:000029">
    <property type="entry name" value="son of sevenless homolog 1 isoform X1"/>
    <property type="match status" value="1"/>
</dbReference>
<dbReference type="Proteomes" id="UP001153709">
    <property type="component" value="Chromosome 3"/>
</dbReference>
<evidence type="ECO:0000313" key="8">
    <source>
        <dbReference type="EMBL" id="CAG9831963.1"/>
    </source>
</evidence>
<evidence type="ECO:0000259" key="4">
    <source>
        <dbReference type="PROSITE" id="PS50003"/>
    </source>
</evidence>
<dbReference type="Pfam" id="PF00617">
    <property type="entry name" value="RasGEF"/>
    <property type="match status" value="1"/>
</dbReference>
<dbReference type="SMART" id="SM00414">
    <property type="entry name" value="H2A"/>
    <property type="match status" value="1"/>
</dbReference>
<dbReference type="InterPro" id="IPR019804">
    <property type="entry name" value="Ras_G-nucl-exch_fac_CS"/>
</dbReference>
<dbReference type="OrthoDB" id="546434at2759"/>
<dbReference type="Gene3D" id="2.30.29.30">
    <property type="entry name" value="Pleckstrin-homology domain (PH domain)/Phosphotyrosine-binding domain (PTB)"/>
    <property type="match status" value="1"/>
</dbReference>
<dbReference type="InterPro" id="IPR000651">
    <property type="entry name" value="Ras-like_Gua-exchang_fac_N"/>
</dbReference>
<dbReference type="InterPro" id="IPR011993">
    <property type="entry name" value="PH-like_dom_sf"/>
</dbReference>
<feature type="compositionally biased region" description="Pro residues" evidence="3">
    <location>
        <begin position="1158"/>
        <end position="1172"/>
    </location>
</feature>
<feature type="domain" description="PH" evidence="4">
    <location>
        <begin position="442"/>
        <end position="549"/>
    </location>
</feature>
<dbReference type="Gene3D" id="6.10.250.3060">
    <property type="match status" value="1"/>
</dbReference>
<dbReference type="PROSITE" id="PS50009">
    <property type="entry name" value="RASGEF_CAT"/>
    <property type="match status" value="1"/>
</dbReference>
<evidence type="ECO:0000256" key="1">
    <source>
        <dbReference type="ARBA" id="ARBA00022658"/>
    </source>
</evidence>
<organism evidence="8 9">
    <name type="scientific">Diabrotica balteata</name>
    <name type="common">Banded cucumber beetle</name>
    <dbReference type="NCBI Taxonomy" id="107213"/>
    <lineage>
        <taxon>Eukaryota</taxon>
        <taxon>Metazoa</taxon>
        <taxon>Ecdysozoa</taxon>
        <taxon>Arthropoda</taxon>
        <taxon>Hexapoda</taxon>
        <taxon>Insecta</taxon>
        <taxon>Pterygota</taxon>
        <taxon>Neoptera</taxon>
        <taxon>Endopterygota</taxon>
        <taxon>Coleoptera</taxon>
        <taxon>Polyphaga</taxon>
        <taxon>Cucujiformia</taxon>
        <taxon>Chrysomeloidea</taxon>
        <taxon>Chrysomelidae</taxon>
        <taxon>Galerucinae</taxon>
        <taxon>Diabroticina</taxon>
        <taxon>Diabroticites</taxon>
        <taxon>Diabrotica</taxon>
    </lineage>
</organism>
<dbReference type="PRINTS" id="PR00620">
    <property type="entry name" value="HISTONEH2A"/>
</dbReference>
<dbReference type="InterPro" id="IPR001895">
    <property type="entry name" value="RASGEF_cat_dom"/>
</dbReference>
<dbReference type="SMART" id="SM00229">
    <property type="entry name" value="RasGEFN"/>
    <property type="match status" value="1"/>
</dbReference>
<evidence type="ECO:0000256" key="3">
    <source>
        <dbReference type="SAM" id="MobiDB-lite"/>
    </source>
</evidence>
<dbReference type="Pfam" id="PF00618">
    <property type="entry name" value="RasGEF_N"/>
    <property type="match status" value="1"/>
</dbReference>
<dbReference type="Gene3D" id="1.20.870.10">
    <property type="entry name" value="Son of sevenless (SoS) protein Chain: S domain 1"/>
    <property type="match status" value="1"/>
</dbReference>
<dbReference type="InterPro" id="IPR036964">
    <property type="entry name" value="RASGEF_cat_dom_sf"/>
</dbReference>
<dbReference type="SUPFAM" id="SSF48366">
    <property type="entry name" value="Ras GEF"/>
    <property type="match status" value="1"/>
</dbReference>
<dbReference type="InterPro" id="IPR000219">
    <property type="entry name" value="DH_dom"/>
</dbReference>
<dbReference type="Gene3D" id="1.20.900.10">
    <property type="entry name" value="Dbl homology (DH) domain"/>
    <property type="match status" value="1"/>
</dbReference>
<dbReference type="GO" id="GO:0005886">
    <property type="term" value="C:plasma membrane"/>
    <property type="evidence" value="ECO:0007669"/>
    <property type="project" value="TreeGrafter"/>
</dbReference>
<dbReference type="InterPro" id="IPR002119">
    <property type="entry name" value="Histone_H2A"/>
</dbReference>
<keyword evidence="1 2" id="KW-0344">Guanine-nucleotide releasing factor</keyword>
<dbReference type="PANTHER" id="PTHR23113:SF363">
    <property type="entry name" value="PROTEIN SON OF SEVENLESS"/>
    <property type="match status" value="1"/>
</dbReference>
<feature type="compositionally biased region" description="Pro residues" evidence="3">
    <location>
        <begin position="1178"/>
        <end position="1192"/>
    </location>
</feature>
<dbReference type="CDD" id="cd01261">
    <property type="entry name" value="PH_SOS"/>
    <property type="match status" value="1"/>
</dbReference>
<evidence type="ECO:0000259" key="6">
    <source>
        <dbReference type="PROSITE" id="PS50010"/>
    </source>
</evidence>
<dbReference type="InterPro" id="IPR009072">
    <property type="entry name" value="Histone-fold"/>
</dbReference>
<protein>
    <recommendedName>
        <fullName evidence="10">Protein son of sevenless</fullName>
    </recommendedName>
</protein>
<dbReference type="PROSITE" id="PS50003">
    <property type="entry name" value="PH_DOMAIN"/>
    <property type="match status" value="1"/>
</dbReference>
<dbReference type="PANTHER" id="PTHR23113">
    <property type="entry name" value="GUANINE NUCLEOTIDE EXCHANGE FACTOR"/>
    <property type="match status" value="1"/>
</dbReference>
<dbReference type="GO" id="GO:0007265">
    <property type="term" value="P:Ras protein signal transduction"/>
    <property type="evidence" value="ECO:0007669"/>
    <property type="project" value="TreeGrafter"/>
</dbReference>
<dbReference type="CDD" id="cd22915">
    <property type="entry name" value="HFD_SOS1_rpt2"/>
    <property type="match status" value="1"/>
</dbReference>
<evidence type="ECO:0000256" key="2">
    <source>
        <dbReference type="PROSITE-ProRule" id="PRU00168"/>
    </source>
</evidence>